<proteinExistence type="inferred from homology"/>
<dbReference type="Pfam" id="PF04072">
    <property type="entry name" value="LCM"/>
    <property type="match status" value="1"/>
</dbReference>
<sequence>MTLRLLSFVVFLVLQIAFLPLAVVGVVIAAYKQLAVSKRLGVSQTMVEVLNARWTMHVFDMREDVASARLADSVPNTSPFGLWLVLFPLWVKYKMSGAYFGYPKVPDEGRENYLTFMIARTLYIDRIIRRVLGDMDQFVLLGAGYDTRAYGEFKRDGTAVFELDQTHNQELKVTSLGNAGIDAAHVTFVPVDFSRDDIFEKLQATGYDTAKKTTLLWEGVTLYLAEEDVRKALRNIREHAAPGSVVVADFYAERFIRTFGQKGATNKLLEYTDETLGFGLPFEADHEQTLQRFVNSEGLTVGETTFLGSSGKKGPFMVVAELRV</sequence>
<dbReference type="EMBL" id="UINC01000843">
    <property type="protein sequence ID" value="SUZ62026.1"/>
    <property type="molecule type" value="Genomic_DNA"/>
</dbReference>
<keyword evidence="3" id="KW-0808">Transferase</keyword>
<reference evidence="4" key="1">
    <citation type="submission" date="2018-05" db="EMBL/GenBank/DDBJ databases">
        <authorList>
            <person name="Lanie J.A."/>
            <person name="Ng W.-L."/>
            <person name="Kazmierczak K.M."/>
            <person name="Andrzejewski T.M."/>
            <person name="Davidsen T.M."/>
            <person name="Wayne K.J."/>
            <person name="Tettelin H."/>
            <person name="Glass J.I."/>
            <person name="Rusch D."/>
            <person name="Podicherti R."/>
            <person name="Tsui H.-C.T."/>
            <person name="Winkler M.E."/>
        </authorList>
    </citation>
    <scope>NUCLEOTIDE SEQUENCE</scope>
</reference>
<dbReference type="InterPro" id="IPR011610">
    <property type="entry name" value="SAM_mthyl_Trfase_ML2640-like"/>
</dbReference>
<dbReference type="PANTHER" id="PTHR43619:SF2">
    <property type="entry name" value="S-ADENOSYL-L-METHIONINE-DEPENDENT METHYLTRANSFERASES SUPERFAMILY PROTEIN"/>
    <property type="match status" value="1"/>
</dbReference>
<dbReference type="InterPro" id="IPR007213">
    <property type="entry name" value="Ppm1/Ppm2/Tcmp"/>
</dbReference>
<evidence type="ECO:0000313" key="4">
    <source>
        <dbReference type="EMBL" id="SUZ62026.1"/>
    </source>
</evidence>
<gene>
    <name evidence="4" type="ORF">METZ01_LOCUS14880</name>
</gene>
<dbReference type="NCBIfam" id="TIGR00027">
    <property type="entry name" value="mthyl_TIGR00027"/>
    <property type="match status" value="1"/>
</dbReference>
<protein>
    <recommendedName>
        <fullName evidence="5">S-adenosyl-L-methionine-dependent methyltransferase</fullName>
    </recommendedName>
</protein>
<dbReference type="GO" id="GO:0008168">
    <property type="term" value="F:methyltransferase activity"/>
    <property type="evidence" value="ECO:0007669"/>
    <property type="project" value="UniProtKB-KW"/>
</dbReference>
<dbReference type="InterPro" id="IPR029063">
    <property type="entry name" value="SAM-dependent_MTases_sf"/>
</dbReference>
<dbReference type="AlphaFoldDB" id="A0A381P509"/>
<comment type="similarity">
    <text evidence="1">Belongs to the UPF0677 family.</text>
</comment>
<evidence type="ECO:0008006" key="5">
    <source>
        <dbReference type="Google" id="ProtNLM"/>
    </source>
</evidence>
<organism evidence="4">
    <name type="scientific">marine metagenome</name>
    <dbReference type="NCBI Taxonomy" id="408172"/>
    <lineage>
        <taxon>unclassified sequences</taxon>
        <taxon>metagenomes</taxon>
        <taxon>ecological metagenomes</taxon>
    </lineage>
</organism>
<evidence type="ECO:0000256" key="3">
    <source>
        <dbReference type="ARBA" id="ARBA00022679"/>
    </source>
</evidence>
<evidence type="ECO:0000256" key="1">
    <source>
        <dbReference type="ARBA" id="ARBA00008138"/>
    </source>
</evidence>
<dbReference type="GO" id="GO:0032259">
    <property type="term" value="P:methylation"/>
    <property type="evidence" value="ECO:0007669"/>
    <property type="project" value="UniProtKB-KW"/>
</dbReference>
<dbReference type="SUPFAM" id="SSF53335">
    <property type="entry name" value="S-adenosyl-L-methionine-dependent methyltransferases"/>
    <property type="match status" value="1"/>
</dbReference>
<accession>A0A381P509</accession>
<keyword evidence="2" id="KW-0489">Methyltransferase</keyword>
<dbReference type="PANTHER" id="PTHR43619">
    <property type="entry name" value="S-ADENOSYL-L-METHIONINE-DEPENDENT METHYLTRANSFERASE YKTD-RELATED"/>
    <property type="match status" value="1"/>
</dbReference>
<dbReference type="Gene3D" id="3.40.50.150">
    <property type="entry name" value="Vaccinia Virus protein VP39"/>
    <property type="match status" value="1"/>
</dbReference>
<name>A0A381P509_9ZZZZ</name>
<evidence type="ECO:0000256" key="2">
    <source>
        <dbReference type="ARBA" id="ARBA00022603"/>
    </source>
</evidence>